<dbReference type="EMBL" id="CP051672">
    <property type="protein sequence ID" value="QJE27086.1"/>
    <property type="molecule type" value="Genomic_DNA"/>
</dbReference>
<reference evidence="3 5" key="2">
    <citation type="submission" date="2019-07" db="EMBL/GenBank/DDBJ databases">
        <title>Genome sequencing of Parabacteroides distasonis iSURF_7.</title>
        <authorList>
            <person name="Degefu H.N."/>
            <person name="Ruoff K.L."/>
            <person name="Price C.E."/>
            <person name="Valls R.A."/>
            <person name="O'Toole G.A."/>
        </authorList>
    </citation>
    <scope>NUCLEOTIDE SEQUENCE [LARGE SCALE GENOMIC DNA]</scope>
    <source>
        <strain evidence="3 5">CFPLTA003_1B</strain>
    </source>
</reference>
<reference evidence="1 6" key="1">
    <citation type="journal article" date="2019" name="Nat. Med.">
        <title>A library of human gut bacterial isolates paired with longitudinal multiomics data enables mechanistic microbiome research.</title>
        <authorList>
            <person name="Poyet M."/>
            <person name="Groussin M."/>
            <person name="Gibbons S.M."/>
            <person name="Avila-Pacheco J."/>
            <person name="Jiang X."/>
            <person name="Kearney S.M."/>
            <person name="Perrotta A.R."/>
            <person name="Berdy B."/>
            <person name="Zhao S."/>
            <person name="Lieberman T.D."/>
            <person name="Swanson P.K."/>
            <person name="Smith M."/>
            <person name="Roesemann S."/>
            <person name="Alexander J.E."/>
            <person name="Rich S.A."/>
            <person name="Livny J."/>
            <person name="Vlamakis H."/>
            <person name="Clish C."/>
            <person name="Bullock K."/>
            <person name="Deik A."/>
            <person name="Scott J."/>
            <person name="Pierce K.A."/>
            <person name="Xavier R.J."/>
            <person name="Alm E.J."/>
        </authorList>
    </citation>
    <scope>NUCLEOTIDE SEQUENCE [LARGE SCALE GENOMIC DNA]</scope>
    <source>
        <strain evidence="1 6">BIOML-A41</strain>
    </source>
</reference>
<evidence type="ECO:0000313" key="1">
    <source>
        <dbReference type="EMBL" id="MRY58055.1"/>
    </source>
</evidence>
<dbReference type="Proteomes" id="UP000315827">
    <property type="component" value="Unassembled WGS sequence"/>
</dbReference>
<evidence type="ECO:0000313" key="7">
    <source>
        <dbReference type="Proteomes" id="UP000501982"/>
    </source>
</evidence>
<accession>A0A174RG36</accession>
<gene>
    <name evidence="3" type="ORF">FSA05_23060</name>
    <name evidence="1" type="ORF">GKD59_09060</name>
    <name evidence="2" type="ORF">HHO38_01520</name>
    <name evidence="4" type="ORF">P2T59_08795</name>
</gene>
<reference evidence="2 7" key="3">
    <citation type="submission" date="2020-04" db="EMBL/GenBank/DDBJ databases">
        <title>Complete Genomes and Methylome analysis of CBBP consortium that reverse antibiotic-induced susceptibility to vancomycin-resistant Enterococcus faecium infection.</title>
        <authorList>
            <person name="Fomenkov A."/>
            <person name="Zhang Z."/>
            <person name="Pamer E."/>
            <person name="Roberts R.J."/>
        </authorList>
    </citation>
    <scope>NUCLEOTIDE SEQUENCE [LARGE SCALE GENOMIC DNA]</scope>
    <source>
        <strain evidence="7">CBBP</strain>
        <strain evidence="2">CBBP-1</strain>
    </source>
</reference>
<evidence type="ECO:0000313" key="4">
    <source>
        <dbReference type="EMBL" id="WET66070.1"/>
    </source>
</evidence>
<dbReference type="Proteomes" id="UP001221009">
    <property type="component" value="Chromosome"/>
</dbReference>
<dbReference type="Proteomes" id="UP000463337">
    <property type="component" value="Unassembled WGS sequence"/>
</dbReference>
<dbReference type="EMBL" id="CP120353">
    <property type="protein sequence ID" value="WET66070.1"/>
    <property type="molecule type" value="Genomic_DNA"/>
</dbReference>
<dbReference type="EMBL" id="VOHW01000027">
    <property type="protein sequence ID" value="TWV57603.1"/>
    <property type="molecule type" value="Genomic_DNA"/>
</dbReference>
<proteinExistence type="predicted"/>
<evidence type="ECO:0000313" key="3">
    <source>
        <dbReference type="EMBL" id="TWV57603.1"/>
    </source>
</evidence>
<name>A0A174RG36_PARDI</name>
<dbReference type="RefSeq" id="WP_005867958.1">
    <property type="nucleotide sequence ID" value="NZ_AP019729.1"/>
</dbReference>
<protein>
    <submittedName>
        <fullName evidence="1">Uncharacterized protein</fullName>
    </submittedName>
</protein>
<sequence length="84" mass="9679">MNATIVPEMNIPNMDTYWSILKNLSSDMKLELISRLSKSLLSKDQSIDDNWASQFAGEWKDSRSAESIIEDIRNSRTSNREIEL</sequence>
<evidence type="ECO:0000313" key="5">
    <source>
        <dbReference type="Proteomes" id="UP000315827"/>
    </source>
</evidence>
<dbReference type="AlphaFoldDB" id="A0A174RG36"/>
<reference evidence="4" key="4">
    <citation type="submission" date="2023-03" db="EMBL/GenBank/DDBJ databases">
        <title>Parabacteroides distasonis, a bacteria resistant against UC.</title>
        <authorList>
            <person name="Dai W."/>
        </authorList>
    </citation>
    <scope>NUCLEOTIDE SEQUENCE</scope>
    <source>
        <strain evidence="4">F1-28</strain>
    </source>
</reference>
<dbReference type="Proteomes" id="UP000501982">
    <property type="component" value="Chromosome"/>
</dbReference>
<evidence type="ECO:0000313" key="6">
    <source>
        <dbReference type="Proteomes" id="UP000463337"/>
    </source>
</evidence>
<organism evidence="1 6">
    <name type="scientific">Parabacteroides distasonis</name>
    <dbReference type="NCBI Taxonomy" id="823"/>
    <lineage>
        <taxon>Bacteria</taxon>
        <taxon>Pseudomonadati</taxon>
        <taxon>Bacteroidota</taxon>
        <taxon>Bacteroidia</taxon>
        <taxon>Bacteroidales</taxon>
        <taxon>Tannerellaceae</taxon>
        <taxon>Parabacteroides</taxon>
    </lineage>
</organism>
<dbReference type="EMBL" id="WKLT01000006">
    <property type="protein sequence ID" value="MRY58055.1"/>
    <property type="molecule type" value="Genomic_DNA"/>
</dbReference>
<evidence type="ECO:0000313" key="2">
    <source>
        <dbReference type="EMBL" id="QJE27086.1"/>
    </source>
</evidence>